<feature type="region of interest" description="Disordered" evidence="1">
    <location>
        <begin position="135"/>
        <end position="156"/>
    </location>
</feature>
<proteinExistence type="predicted"/>
<evidence type="ECO:0000256" key="1">
    <source>
        <dbReference type="SAM" id="MobiDB-lite"/>
    </source>
</evidence>
<reference evidence="3 4" key="1">
    <citation type="submission" date="2020-12" db="EMBL/GenBank/DDBJ databases">
        <title>Aureibaculum luteum sp. nov. and Aureibaculum flavum sp. nov., novel members of the family Flavobacteriaceae isolated from Antarctic intertidal sediments.</title>
        <authorList>
            <person name="He X."/>
            <person name="Zhang X."/>
        </authorList>
    </citation>
    <scope>NUCLEOTIDE SEQUENCE [LARGE SCALE GENOMIC DNA]</scope>
    <source>
        <strain evidence="3 4">A20</strain>
    </source>
</reference>
<feature type="domain" description="Plasmid pRiA4b Orf3-like" evidence="2">
    <location>
        <begin position="4"/>
        <end position="135"/>
    </location>
</feature>
<dbReference type="Pfam" id="PF07929">
    <property type="entry name" value="PRiA4_ORF3"/>
    <property type="match status" value="1"/>
</dbReference>
<evidence type="ECO:0000259" key="2">
    <source>
        <dbReference type="Pfam" id="PF07929"/>
    </source>
</evidence>
<evidence type="ECO:0000313" key="4">
    <source>
        <dbReference type="Proteomes" id="UP000623301"/>
    </source>
</evidence>
<feature type="compositionally biased region" description="Acidic residues" evidence="1">
    <location>
        <begin position="144"/>
        <end position="156"/>
    </location>
</feature>
<dbReference type="InterPro" id="IPR012912">
    <property type="entry name" value="Plasmid_pRiA4b_Orf3-like"/>
</dbReference>
<dbReference type="EMBL" id="JAEHFJ010000006">
    <property type="protein sequence ID" value="MBJ2175295.1"/>
    <property type="molecule type" value="Genomic_DNA"/>
</dbReference>
<dbReference type="Gene3D" id="3.10.290.30">
    <property type="entry name" value="MM3350-like"/>
    <property type="match status" value="1"/>
</dbReference>
<dbReference type="RefSeq" id="WP_198841970.1">
    <property type="nucleotide sequence ID" value="NZ_JAEHFJ010000006.1"/>
</dbReference>
<name>A0ABS0WTJ8_9FLAO</name>
<dbReference type="SUPFAM" id="SSF159941">
    <property type="entry name" value="MM3350-like"/>
    <property type="match status" value="1"/>
</dbReference>
<dbReference type="InterPro" id="IPR024047">
    <property type="entry name" value="MM3350-like_sf"/>
</dbReference>
<dbReference type="Proteomes" id="UP000623301">
    <property type="component" value="Unassembled WGS sequence"/>
</dbReference>
<gene>
    <name evidence="3" type="ORF">JBL43_13660</name>
</gene>
<keyword evidence="4" id="KW-1185">Reference proteome</keyword>
<comment type="caution">
    <text evidence="3">The sequence shown here is derived from an EMBL/GenBank/DDBJ whole genome shotgun (WGS) entry which is preliminary data.</text>
</comment>
<sequence>MIYKIRLILDTKEDVVRDIAIDFNDSLEDLHNTITNAFGFDGTEMAAFYLTDGDWNQGEEIPLFDMNETEANISMQGFILRDILTEDKGKLLYVYDFFSMWTFYVELISIEEKTPQVELPSILLSVGLVPSEAPDKEFISEDSSNGDDDDDFDAMENFDDFDFDNFDELMN</sequence>
<organism evidence="3 4">
    <name type="scientific">Aureibaculum flavum</name>
    <dbReference type="NCBI Taxonomy" id="2795986"/>
    <lineage>
        <taxon>Bacteria</taxon>
        <taxon>Pseudomonadati</taxon>
        <taxon>Bacteroidota</taxon>
        <taxon>Flavobacteriia</taxon>
        <taxon>Flavobacteriales</taxon>
        <taxon>Flavobacteriaceae</taxon>
        <taxon>Aureibaculum</taxon>
    </lineage>
</organism>
<protein>
    <recommendedName>
        <fullName evidence="2">Plasmid pRiA4b Orf3-like domain-containing protein</fullName>
    </recommendedName>
</protein>
<accession>A0ABS0WTJ8</accession>
<evidence type="ECO:0000313" key="3">
    <source>
        <dbReference type="EMBL" id="MBJ2175295.1"/>
    </source>
</evidence>